<dbReference type="GO" id="GO:0004497">
    <property type="term" value="F:monooxygenase activity"/>
    <property type="evidence" value="ECO:0007669"/>
    <property type="project" value="UniProtKB-ARBA"/>
</dbReference>
<dbReference type="InterPro" id="IPR017941">
    <property type="entry name" value="Rieske_2Fe-2S"/>
</dbReference>
<evidence type="ECO:0000256" key="1">
    <source>
        <dbReference type="ARBA" id="ARBA00002494"/>
    </source>
</evidence>
<protein>
    <recommendedName>
        <fullName evidence="2">Cytochrome bc1 complex Rieske iron-sulfur subunit</fullName>
    </recommendedName>
    <alternativeName>
        <fullName evidence="8">Cytochrome bc1 reductase complex subunit QcrA</fullName>
    </alternativeName>
</protein>
<evidence type="ECO:0000256" key="3">
    <source>
        <dbReference type="ARBA" id="ARBA00022714"/>
    </source>
</evidence>
<evidence type="ECO:0000256" key="9">
    <source>
        <dbReference type="ARBA" id="ARBA00034078"/>
    </source>
</evidence>
<dbReference type="AlphaFoldDB" id="A0A919E3A2"/>
<dbReference type="EMBL" id="BNBI01000010">
    <property type="protein sequence ID" value="GHF15240.1"/>
    <property type="molecule type" value="Genomic_DNA"/>
</dbReference>
<dbReference type="CDD" id="cd03467">
    <property type="entry name" value="Rieske"/>
    <property type="match status" value="1"/>
</dbReference>
<evidence type="ECO:0000256" key="4">
    <source>
        <dbReference type="ARBA" id="ARBA00022723"/>
    </source>
</evidence>
<evidence type="ECO:0000256" key="7">
    <source>
        <dbReference type="ARBA" id="ARBA00023157"/>
    </source>
</evidence>
<comment type="caution">
    <text evidence="12">The sequence shown here is derived from an EMBL/GenBank/DDBJ whole genome shotgun (WGS) entry which is preliminary data.</text>
</comment>
<reference evidence="12" key="1">
    <citation type="journal article" date="2014" name="Int. J. Syst. Evol. Microbiol.">
        <title>Complete genome sequence of Corynebacterium casei LMG S-19264T (=DSM 44701T), isolated from a smear-ripened cheese.</title>
        <authorList>
            <consortium name="US DOE Joint Genome Institute (JGI-PGF)"/>
            <person name="Walter F."/>
            <person name="Albersmeier A."/>
            <person name="Kalinowski J."/>
            <person name="Ruckert C."/>
        </authorList>
    </citation>
    <scope>NUCLEOTIDE SEQUENCE</scope>
    <source>
        <strain evidence="12">JCM 4477</strain>
    </source>
</reference>
<keyword evidence="13" id="KW-1185">Reference proteome</keyword>
<evidence type="ECO:0000256" key="10">
    <source>
        <dbReference type="SAM" id="MobiDB-lite"/>
    </source>
</evidence>
<evidence type="ECO:0000256" key="2">
    <source>
        <dbReference type="ARBA" id="ARBA00015816"/>
    </source>
</evidence>
<evidence type="ECO:0000256" key="6">
    <source>
        <dbReference type="ARBA" id="ARBA00023014"/>
    </source>
</evidence>
<keyword evidence="3" id="KW-0001">2Fe-2S</keyword>
<dbReference type="FunFam" id="2.102.10.10:FF:000016">
    <property type="entry name" value="Nitrite reductase/ring-hydroxylating ferredoxin subunit"/>
    <property type="match status" value="1"/>
</dbReference>
<dbReference type="InterPro" id="IPR036922">
    <property type="entry name" value="Rieske_2Fe-2S_sf"/>
</dbReference>
<keyword evidence="6" id="KW-0411">Iron-sulfur</keyword>
<dbReference type="GO" id="GO:0016705">
    <property type="term" value="F:oxidoreductase activity, acting on paired donors, with incorporation or reduction of molecular oxygen"/>
    <property type="evidence" value="ECO:0007669"/>
    <property type="project" value="UniProtKB-ARBA"/>
</dbReference>
<feature type="region of interest" description="Disordered" evidence="10">
    <location>
        <begin position="148"/>
        <end position="184"/>
    </location>
</feature>
<accession>A0A919E3A2</accession>
<proteinExistence type="predicted"/>
<dbReference type="Pfam" id="PF00355">
    <property type="entry name" value="Rieske"/>
    <property type="match status" value="1"/>
</dbReference>
<feature type="region of interest" description="Disordered" evidence="10">
    <location>
        <begin position="1"/>
        <end position="92"/>
    </location>
</feature>
<dbReference type="PRINTS" id="PR00162">
    <property type="entry name" value="RIESKE"/>
</dbReference>
<sequence length="266" mass="27118">MRFSLGDVLARVGGTEGDGVGAGARPVGPGAGEAPDDAGRGTPAPGSRYRRGRAPRRPVLRLDDPSSLVSSGTAGARRPVPETAVRPCAGGAFRPAPPGCFRFARFDAKMLNRPDPPPFPDSSRSDDMTHSATRRTVLLATGATALTAGCGGGDGDGDDGDRKSASPTATGGGELARTDEIPVGGGKVFKDRKVVVTQPEKGDFKAFSAICTHQGCTVAEVAGGTINCACHGSRFALADGAVRKGPATEPLPVERITVEDGSVRLT</sequence>
<dbReference type="InterPro" id="IPR014349">
    <property type="entry name" value="Rieske_Fe-S_prot"/>
</dbReference>
<dbReference type="Gene3D" id="2.102.10.10">
    <property type="entry name" value="Rieske [2Fe-2S] iron-sulphur domain"/>
    <property type="match status" value="1"/>
</dbReference>
<evidence type="ECO:0000313" key="12">
    <source>
        <dbReference type="EMBL" id="GHF15240.1"/>
    </source>
</evidence>
<evidence type="ECO:0000256" key="5">
    <source>
        <dbReference type="ARBA" id="ARBA00023004"/>
    </source>
</evidence>
<keyword evidence="4" id="KW-0479">Metal-binding</keyword>
<organism evidence="12 13">
    <name type="scientific">Streptomyces fumanus</name>
    <dbReference type="NCBI Taxonomy" id="67302"/>
    <lineage>
        <taxon>Bacteria</taxon>
        <taxon>Bacillati</taxon>
        <taxon>Actinomycetota</taxon>
        <taxon>Actinomycetes</taxon>
        <taxon>Kitasatosporales</taxon>
        <taxon>Streptomycetaceae</taxon>
        <taxon>Streptomyces</taxon>
    </lineage>
</organism>
<dbReference type="PROSITE" id="PS51296">
    <property type="entry name" value="RIESKE"/>
    <property type="match status" value="1"/>
</dbReference>
<keyword evidence="5" id="KW-0408">Iron</keyword>
<evidence type="ECO:0000259" key="11">
    <source>
        <dbReference type="PROSITE" id="PS51296"/>
    </source>
</evidence>
<dbReference type="InterPro" id="IPR005805">
    <property type="entry name" value="Rieske_Fe-S_prot_C"/>
</dbReference>
<dbReference type="GO" id="GO:0046872">
    <property type="term" value="F:metal ion binding"/>
    <property type="evidence" value="ECO:0007669"/>
    <property type="project" value="UniProtKB-KW"/>
</dbReference>
<keyword evidence="7" id="KW-1015">Disulfide bond</keyword>
<feature type="compositionally biased region" description="Basic residues" evidence="10">
    <location>
        <begin position="48"/>
        <end position="59"/>
    </location>
</feature>
<dbReference type="SUPFAM" id="SSF50022">
    <property type="entry name" value="ISP domain"/>
    <property type="match status" value="1"/>
</dbReference>
<name>A0A919E3A2_9ACTN</name>
<reference evidence="12" key="2">
    <citation type="submission" date="2020-09" db="EMBL/GenBank/DDBJ databases">
        <authorList>
            <person name="Sun Q."/>
            <person name="Ohkuma M."/>
        </authorList>
    </citation>
    <scope>NUCLEOTIDE SEQUENCE</scope>
    <source>
        <strain evidence="12">JCM 4477</strain>
    </source>
</reference>
<evidence type="ECO:0000256" key="8">
    <source>
        <dbReference type="ARBA" id="ARBA00029586"/>
    </source>
</evidence>
<dbReference type="Proteomes" id="UP000630718">
    <property type="component" value="Unassembled WGS sequence"/>
</dbReference>
<dbReference type="GO" id="GO:0051537">
    <property type="term" value="F:2 iron, 2 sulfur cluster binding"/>
    <property type="evidence" value="ECO:0007669"/>
    <property type="project" value="UniProtKB-KW"/>
</dbReference>
<gene>
    <name evidence="12" type="ORF">GCM10018772_45370</name>
</gene>
<feature type="domain" description="Rieske" evidence="11">
    <location>
        <begin position="173"/>
        <end position="265"/>
    </location>
</feature>
<comment type="function">
    <text evidence="1">Iron-sulfur subunit of the cytochrome bc1 complex, an essential component of the respiratory electron transport chain required for ATP synthesis. The bc1 complex catalyzes the oxidation of menaquinol and the reduction of cytochrome c in the respiratory chain. The bc1 complex operates through a Q-cycle mechanism that couples electron transfer to generation of the proton gradient that drives ATP synthesis.</text>
</comment>
<evidence type="ECO:0000313" key="13">
    <source>
        <dbReference type="Proteomes" id="UP000630718"/>
    </source>
</evidence>
<comment type="cofactor">
    <cofactor evidence="9">
        <name>[2Fe-2S] cluster</name>
        <dbReference type="ChEBI" id="CHEBI:190135"/>
    </cofactor>
</comment>
<dbReference type="PANTHER" id="PTHR10134">
    <property type="entry name" value="CYTOCHROME B-C1 COMPLEX SUBUNIT RIESKE, MITOCHONDRIAL"/>
    <property type="match status" value="1"/>
</dbReference>
<dbReference type="GO" id="GO:0016020">
    <property type="term" value="C:membrane"/>
    <property type="evidence" value="ECO:0007669"/>
    <property type="project" value="InterPro"/>
</dbReference>